<dbReference type="SUPFAM" id="SSF48498">
    <property type="entry name" value="Tetracyclin repressor-like, C-terminal domain"/>
    <property type="match status" value="1"/>
</dbReference>
<dbReference type="InterPro" id="IPR009057">
    <property type="entry name" value="Homeodomain-like_sf"/>
</dbReference>
<dbReference type="SUPFAM" id="SSF46689">
    <property type="entry name" value="Homeodomain-like"/>
    <property type="match status" value="1"/>
</dbReference>
<dbReference type="Pfam" id="PF17920">
    <property type="entry name" value="TetR_C_16"/>
    <property type="match status" value="1"/>
</dbReference>
<dbReference type="RefSeq" id="WP_344467849.1">
    <property type="nucleotide sequence ID" value="NZ_BAAANT010000031.1"/>
</dbReference>
<protein>
    <submittedName>
        <fullName evidence="4">TetR/AcrR family transcriptional regulator</fullName>
    </submittedName>
</protein>
<dbReference type="EMBL" id="BAAANT010000031">
    <property type="protein sequence ID" value="GAA2151197.1"/>
    <property type="molecule type" value="Genomic_DNA"/>
</dbReference>
<evidence type="ECO:0000313" key="5">
    <source>
        <dbReference type="Proteomes" id="UP001422759"/>
    </source>
</evidence>
<sequence>MTPARRRDSARSRELLLQAAVELFTERGFDRTTTREIGERAGVDPTLIARYYGGKTQLYVAAMEAEFGSAPPADLLDEDRLRMLLDGVLRRGPGPAYRVAVQPYDDPVVQDTARTQLHDRLVAPLTDHFTRSGLDRPRLRAELAVAAFVGVMLGRGSGAFDQLAEAGPDELLLLVRDLLGGVLPRS</sequence>
<dbReference type="Pfam" id="PF00440">
    <property type="entry name" value="TetR_N"/>
    <property type="match status" value="1"/>
</dbReference>
<evidence type="ECO:0000259" key="3">
    <source>
        <dbReference type="PROSITE" id="PS50977"/>
    </source>
</evidence>
<feature type="DNA-binding region" description="H-T-H motif" evidence="2">
    <location>
        <begin position="33"/>
        <end position="52"/>
    </location>
</feature>
<accession>A0ABN3A1D6</accession>
<evidence type="ECO:0000256" key="2">
    <source>
        <dbReference type="PROSITE-ProRule" id="PRU00335"/>
    </source>
</evidence>
<dbReference type="InterPro" id="IPR041678">
    <property type="entry name" value="TetR_C_16"/>
</dbReference>
<keyword evidence="1 2" id="KW-0238">DNA-binding</keyword>
<dbReference type="PANTHER" id="PTHR30055:SF235">
    <property type="entry name" value="TRANSCRIPTIONAL REGULATORY PROTEIN"/>
    <property type="match status" value="1"/>
</dbReference>
<name>A0ABN3A1D6_9ACTN</name>
<dbReference type="PANTHER" id="PTHR30055">
    <property type="entry name" value="HTH-TYPE TRANSCRIPTIONAL REGULATOR RUTR"/>
    <property type="match status" value="1"/>
</dbReference>
<dbReference type="PROSITE" id="PS50977">
    <property type="entry name" value="HTH_TETR_2"/>
    <property type="match status" value="1"/>
</dbReference>
<keyword evidence="5" id="KW-1185">Reference proteome</keyword>
<dbReference type="Gene3D" id="1.10.357.10">
    <property type="entry name" value="Tetracycline Repressor, domain 2"/>
    <property type="match status" value="1"/>
</dbReference>
<evidence type="ECO:0000256" key="1">
    <source>
        <dbReference type="ARBA" id="ARBA00023125"/>
    </source>
</evidence>
<gene>
    <name evidence="4" type="ORF">GCM10009760_46300</name>
</gene>
<dbReference type="InterPro" id="IPR036271">
    <property type="entry name" value="Tet_transcr_reg_TetR-rel_C_sf"/>
</dbReference>
<dbReference type="InterPro" id="IPR001647">
    <property type="entry name" value="HTH_TetR"/>
</dbReference>
<proteinExistence type="predicted"/>
<reference evidence="4 5" key="1">
    <citation type="journal article" date="2019" name="Int. J. Syst. Evol. Microbiol.">
        <title>The Global Catalogue of Microorganisms (GCM) 10K type strain sequencing project: providing services to taxonomists for standard genome sequencing and annotation.</title>
        <authorList>
            <consortium name="The Broad Institute Genomics Platform"/>
            <consortium name="The Broad Institute Genome Sequencing Center for Infectious Disease"/>
            <person name="Wu L."/>
            <person name="Ma J."/>
        </authorList>
    </citation>
    <scope>NUCLEOTIDE SEQUENCE [LARGE SCALE GENOMIC DNA]</scope>
    <source>
        <strain evidence="4 5">JCM 14560</strain>
    </source>
</reference>
<dbReference type="PRINTS" id="PR00455">
    <property type="entry name" value="HTHTETR"/>
</dbReference>
<organism evidence="4 5">
    <name type="scientific">Kitasatospora kazusensis</name>
    <dbReference type="NCBI Taxonomy" id="407974"/>
    <lineage>
        <taxon>Bacteria</taxon>
        <taxon>Bacillati</taxon>
        <taxon>Actinomycetota</taxon>
        <taxon>Actinomycetes</taxon>
        <taxon>Kitasatosporales</taxon>
        <taxon>Streptomycetaceae</taxon>
        <taxon>Kitasatospora</taxon>
    </lineage>
</organism>
<dbReference type="InterPro" id="IPR050109">
    <property type="entry name" value="HTH-type_TetR-like_transc_reg"/>
</dbReference>
<evidence type="ECO:0000313" key="4">
    <source>
        <dbReference type="EMBL" id="GAA2151197.1"/>
    </source>
</evidence>
<comment type="caution">
    <text evidence="4">The sequence shown here is derived from an EMBL/GenBank/DDBJ whole genome shotgun (WGS) entry which is preliminary data.</text>
</comment>
<dbReference type="Proteomes" id="UP001422759">
    <property type="component" value="Unassembled WGS sequence"/>
</dbReference>
<feature type="domain" description="HTH tetR-type" evidence="3">
    <location>
        <begin position="10"/>
        <end position="70"/>
    </location>
</feature>